<feature type="transmembrane region" description="Helical" evidence="2">
    <location>
        <begin position="57"/>
        <end position="76"/>
    </location>
</feature>
<protein>
    <submittedName>
        <fullName evidence="3">Uncharacterized protein</fullName>
    </submittedName>
</protein>
<evidence type="ECO:0000256" key="1">
    <source>
        <dbReference type="SAM" id="MobiDB-lite"/>
    </source>
</evidence>
<feature type="transmembrane region" description="Helical" evidence="2">
    <location>
        <begin position="88"/>
        <end position="105"/>
    </location>
</feature>
<reference evidence="3 4" key="1">
    <citation type="submission" date="2018-06" db="EMBL/GenBank/DDBJ databases">
        <authorList>
            <consortium name="Pathogen Informatics"/>
            <person name="Doyle S."/>
        </authorList>
    </citation>
    <scope>NUCLEOTIDE SEQUENCE [LARGE SCALE GENOMIC DNA]</scope>
    <source>
        <strain evidence="3 4">NCTC10692</strain>
    </source>
</reference>
<sequence length="181" mass="19098">MTDQRTQSPNPSVASDHCEGAVTDSKRDKVLRNTHFVLSAVILGVAGQVWINGDGSYALGFMLAALSLLLTSFGALNLTGLTDNARKGVIILSLVVAGLGVFTFIEGLREAEQHGPRIYDVRYEFTAAKFKVEGISDTPCVQESGSADAPVTCTLVVTPLSSEEAAGEKAQTPADDEQPKG</sequence>
<feature type="transmembrane region" description="Helical" evidence="2">
    <location>
        <begin position="34"/>
        <end position="51"/>
    </location>
</feature>
<evidence type="ECO:0000313" key="3">
    <source>
        <dbReference type="EMBL" id="SUE72391.1"/>
    </source>
</evidence>
<keyword evidence="2" id="KW-0472">Membrane</keyword>
<feature type="region of interest" description="Disordered" evidence="1">
    <location>
        <begin position="1"/>
        <end position="21"/>
    </location>
</feature>
<feature type="region of interest" description="Disordered" evidence="1">
    <location>
        <begin position="162"/>
        <end position="181"/>
    </location>
</feature>
<dbReference type="EMBL" id="UGUV01000003">
    <property type="protein sequence ID" value="SUE72391.1"/>
    <property type="molecule type" value="Genomic_DNA"/>
</dbReference>
<dbReference type="RefSeq" id="WP_020307659.1">
    <property type="nucleotide sequence ID" value="NZ_FNZC01000019.1"/>
</dbReference>
<name>A0A379PHW1_ECTOL</name>
<evidence type="ECO:0000313" key="4">
    <source>
        <dbReference type="Proteomes" id="UP000255303"/>
    </source>
</evidence>
<evidence type="ECO:0000256" key="2">
    <source>
        <dbReference type="SAM" id="Phobius"/>
    </source>
</evidence>
<gene>
    <name evidence="3" type="ORF">NCTC10692_04546</name>
</gene>
<dbReference type="Proteomes" id="UP000255303">
    <property type="component" value="Unassembled WGS sequence"/>
</dbReference>
<keyword evidence="2" id="KW-0812">Transmembrane</keyword>
<proteinExistence type="predicted"/>
<organism evidence="3 4">
    <name type="scientific">Ectopseudomonas oleovorans</name>
    <name type="common">Pseudomonas oleovorans</name>
    <dbReference type="NCBI Taxonomy" id="301"/>
    <lineage>
        <taxon>Bacteria</taxon>
        <taxon>Pseudomonadati</taxon>
        <taxon>Pseudomonadota</taxon>
        <taxon>Gammaproteobacteria</taxon>
        <taxon>Pseudomonadales</taxon>
        <taxon>Pseudomonadaceae</taxon>
        <taxon>Ectopseudomonas</taxon>
    </lineage>
</organism>
<feature type="compositionally biased region" description="Polar residues" evidence="1">
    <location>
        <begin position="1"/>
        <end position="13"/>
    </location>
</feature>
<dbReference type="AlphaFoldDB" id="A0A379PHW1"/>
<accession>A0A379PHW1</accession>
<keyword evidence="2" id="KW-1133">Transmembrane helix</keyword>